<dbReference type="HOGENOM" id="CLU_640209_0_0_1"/>
<sequence length="429" mass="48469">MSVHSSPQTRSAPQPTPIITHPPIHDLPTGSLVHLQYLLSISEISLVLYYAPWCERSFSSVKELNKTAQVFHKQVSFVAINCWWDQGECRGNNNFQSFPHLYLHHRSLKTPVHYNGPHTHQYFARFVSKVLSPFTYLGTLDVVEGYLNNGKTSIIASAGVNLTSNELLQQFLQISLQSLSKFPSWAIQMGLITSPFLHTTLGMKEGYMRIYNGGRGVGEISLNSTWEVVEGWMEKKKDPIVVPRILSSGQKSNLFFQVLNKGPTLVAFLPSLDDVTVFEEINTIYNKNCHQVSTHCSSIVTSQPSICNVCLQRDSHPRTPHNEEIFFRRLLKLGYFEALATQSHSCVQSRSFYDKHRTRLNICCGNIHKNHTKINGLGCRSNCTLQFLMVDSTQYPALATAVKVDDTKSNAVIIDIHNEMEYLMKGSFT</sequence>
<dbReference type="GeneTree" id="ENSGT00390000016020"/>
<dbReference type="InterPro" id="IPR036249">
    <property type="entry name" value="Thioredoxin-like_sf"/>
</dbReference>
<evidence type="ECO:0000256" key="1">
    <source>
        <dbReference type="SAM" id="MobiDB-lite"/>
    </source>
</evidence>
<feature type="domain" description="Thioredoxin" evidence="2">
    <location>
        <begin position="40"/>
        <end position="128"/>
    </location>
</feature>
<name>H2XXK5_CIOIN</name>
<dbReference type="STRING" id="7719.ENSCINP00000034389"/>
<dbReference type="InterPro" id="IPR052792">
    <property type="entry name" value="Thioredoxin_dom-contain_11"/>
</dbReference>
<dbReference type="Pfam" id="PF00085">
    <property type="entry name" value="Thioredoxin"/>
    <property type="match status" value="1"/>
</dbReference>
<dbReference type="InterPro" id="IPR013766">
    <property type="entry name" value="Thioredoxin_domain"/>
</dbReference>
<protein>
    <recommendedName>
        <fullName evidence="2">Thioredoxin domain-containing protein</fullName>
    </recommendedName>
</protein>
<dbReference type="InParanoid" id="H2XXK5"/>
<evidence type="ECO:0000313" key="4">
    <source>
        <dbReference type="Proteomes" id="UP000008144"/>
    </source>
</evidence>
<evidence type="ECO:0000259" key="2">
    <source>
        <dbReference type="Pfam" id="PF00085"/>
    </source>
</evidence>
<proteinExistence type="predicted"/>
<organism evidence="3 4">
    <name type="scientific">Ciona intestinalis</name>
    <name type="common">Transparent sea squirt</name>
    <name type="synonym">Ascidia intestinalis</name>
    <dbReference type="NCBI Taxonomy" id="7719"/>
    <lineage>
        <taxon>Eukaryota</taxon>
        <taxon>Metazoa</taxon>
        <taxon>Chordata</taxon>
        <taxon>Tunicata</taxon>
        <taxon>Ascidiacea</taxon>
        <taxon>Phlebobranchia</taxon>
        <taxon>Cionidae</taxon>
        <taxon>Ciona</taxon>
    </lineage>
</organism>
<dbReference type="PANTHER" id="PTHR46497">
    <property type="entry name" value="THIOREDOXIN DOMAIN-CONTAINING PROTEIN 11"/>
    <property type="match status" value="1"/>
</dbReference>
<evidence type="ECO:0000313" key="3">
    <source>
        <dbReference type="Ensembl" id="ENSCINP00000034389.1"/>
    </source>
</evidence>
<dbReference type="Proteomes" id="UP000008144">
    <property type="component" value="Unassembled WGS sequence"/>
</dbReference>
<dbReference type="AlphaFoldDB" id="H2XXK5"/>
<feature type="compositionally biased region" description="Polar residues" evidence="1">
    <location>
        <begin position="1"/>
        <end position="12"/>
    </location>
</feature>
<keyword evidence="4" id="KW-1185">Reference proteome</keyword>
<accession>H2XXK5</accession>
<dbReference type="PANTHER" id="PTHR46497:SF1">
    <property type="entry name" value="THIOREDOXIN DOMAIN-CONTAINING PROTEIN 11"/>
    <property type="match status" value="1"/>
</dbReference>
<dbReference type="Ensembl" id="ENSCINT00000031454.1">
    <property type="protein sequence ID" value="ENSCINP00000034389.1"/>
    <property type="gene ID" value="ENSCING00000021002.1"/>
</dbReference>
<reference evidence="3" key="2">
    <citation type="submission" date="2025-08" db="UniProtKB">
        <authorList>
            <consortium name="Ensembl"/>
        </authorList>
    </citation>
    <scope>IDENTIFICATION</scope>
</reference>
<reference evidence="4" key="1">
    <citation type="journal article" date="2002" name="Science">
        <title>The draft genome of Ciona intestinalis: insights into chordate and vertebrate origins.</title>
        <authorList>
            <person name="Dehal P."/>
            <person name="Satou Y."/>
            <person name="Campbell R.K."/>
            <person name="Chapman J."/>
            <person name="Degnan B."/>
            <person name="De Tomaso A."/>
            <person name="Davidson B."/>
            <person name="Di Gregorio A."/>
            <person name="Gelpke M."/>
            <person name="Goodstein D.M."/>
            <person name="Harafuji N."/>
            <person name="Hastings K.E."/>
            <person name="Ho I."/>
            <person name="Hotta K."/>
            <person name="Huang W."/>
            <person name="Kawashima T."/>
            <person name="Lemaire P."/>
            <person name="Martinez D."/>
            <person name="Meinertzhagen I.A."/>
            <person name="Necula S."/>
            <person name="Nonaka M."/>
            <person name="Putnam N."/>
            <person name="Rash S."/>
            <person name="Saiga H."/>
            <person name="Satake M."/>
            <person name="Terry A."/>
            <person name="Yamada L."/>
            <person name="Wang H.G."/>
            <person name="Awazu S."/>
            <person name="Azumi K."/>
            <person name="Boore J."/>
            <person name="Branno M."/>
            <person name="Chin-Bow S."/>
            <person name="DeSantis R."/>
            <person name="Doyle S."/>
            <person name="Francino P."/>
            <person name="Keys D.N."/>
            <person name="Haga S."/>
            <person name="Hayashi H."/>
            <person name="Hino K."/>
            <person name="Imai K.S."/>
            <person name="Inaba K."/>
            <person name="Kano S."/>
            <person name="Kobayashi K."/>
            <person name="Kobayashi M."/>
            <person name="Lee B.I."/>
            <person name="Makabe K.W."/>
            <person name="Manohar C."/>
            <person name="Matassi G."/>
            <person name="Medina M."/>
            <person name="Mochizuki Y."/>
            <person name="Mount S."/>
            <person name="Morishita T."/>
            <person name="Miura S."/>
            <person name="Nakayama A."/>
            <person name="Nishizaka S."/>
            <person name="Nomoto H."/>
            <person name="Ohta F."/>
            <person name="Oishi K."/>
            <person name="Rigoutsos I."/>
            <person name="Sano M."/>
            <person name="Sasaki A."/>
            <person name="Sasakura Y."/>
            <person name="Shoguchi E."/>
            <person name="Shin-i T."/>
            <person name="Spagnuolo A."/>
            <person name="Stainier D."/>
            <person name="Suzuki M.M."/>
            <person name="Tassy O."/>
            <person name="Takatori N."/>
            <person name="Tokuoka M."/>
            <person name="Yagi K."/>
            <person name="Yoshizaki F."/>
            <person name="Wada S."/>
            <person name="Zhang C."/>
            <person name="Hyatt P.D."/>
            <person name="Larimer F."/>
            <person name="Detter C."/>
            <person name="Doggett N."/>
            <person name="Glavina T."/>
            <person name="Hawkins T."/>
            <person name="Richardson P."/>
            <person name="Lucas S."/>
            <person name="Kohara Y."/>
            <person name="Levine M."/>
            <person name="Satoh N."/>
            <person name="Rokhsar D.S."/>
        </authorList>
    </citation>
    <scope>NUCLEOTIDE SEQUENCE [LARGE SCALE GENOMIC DNA]</scope>
</reference>
<dbReference type="SUPFAM" id="SSF52833">
    <property type="entry name" value="Thioredoxin-like"/>
    <property type="match status" value="1"/>
</dbReference>
<dbReference type="Gene3D" id="3.40.30.10">
    <property type="entry name" value="Glutaredoxin"/>
    <property type="match status" value="1"/>
</dbReference>
<reference evidence="3" key="3">
    <citation type="submission" date="2025-09" db="UniProtKB">
        <authorList>
            <consortium name="Ensembl"/>
        </authorList>
    </citation>
    <scope>IDENTIFICATION</scope>
</reference>
<feature type="region of interest" description="Disordered" evidence="1">
    <location>
        <begin position="1"/>
        <end position="22"/>
    </location>
</feature>